<reference evidence="2 3" key="1">
    <citation type="submission" date="2016-03" db="EMBL/GenBank/DDBJ databases">
        <authorList>
            <person name="Ploux O."/>
        </authorList>
    </citation>
    <scope>NUCLEOTIDE SEQUENCE [LARGE SCALE GENOMIC DNA]</scope>
    <source>
        <strain evidence="2 3">UAMH 11012</strain>
    </source>
</reference>
<feature type="compositionally biased region" description="Polar residues" evidence="1">
    <location>
        <begin position="215"/>
        <end position="224"/>
    </location>
</feature>
<proteinExistence type="predicted"/>
<protein>
    <recommendedName>
        <fullName evidence="4">Fungal N-terminal domain-containing protein</fullName>
    </recommendedName>
</protein>
<keyword evidence="3" id="KW-1185">Reference proteome</keyword>
<dbReference type="Proteomes" id="UP000184330">
    <property type="component" value="Unassembled WGS sequence"/>
</dbReference>
<feature type="region of interest" description="Disordered" evidence="1">
    <location>
        <begin position="319"/>
        <end position="340"/>
    </location>
</feature>
<gene>
    <name evidence="2" type="ORF">PAC_05402</name>
</gene>
<dbReference type="AlphaFoldDB" id="A0A1L7WRV3"/>
<evidence type="ECO:0000313" key="3">
    <source>
        <dbReference type="Proteomes" id="UP000184330"/>
    </source>
</evidence>
<evidence type="ECO:0000313" key="2">
    <source>
        <dbReference type="EMBL" id="CZR55514.1"/>
    </source>
</evidence>
<evidence type="ECO:0008006" key="4">
    <source>
        <dbReference type="Google" id="ProtNLM"/>
    </source>
</evidence>
<accession>A0A1L7WRV3</accession>
<evidence type="ECO:0000256" key="1">
    <source>
        <dbReference type="SAM" id="MobiDB-lite"/>
    </source>
</evidence>
<feature type="compositionally biased region" description="Basic and acidic residues" evidence="1">
    <location>
        <begin position="258"/>
        <end position="276"/>
    </location>
</feature>
<dbReference type="OrthoDB" id="661148at2759"/>
<name>A0A1L7WRV3_9HELO</name>
<sequence length="422" mass="47460">MDPFSITVGAVALAETANKLASSLTDRYRAFSSAPKEMLEIAGQVTMCAGLVDVFSRSIDGTGAEFPPRFQQDASTLVMQCRAILKDIDEMIPHGSKKPDYGDRLKYAFGSQKKIAKHQENLRQVQHMFMFMTTCWQYQLPAKQPVATTSPIPMGSLQGVMQHMPLQINMKTPGSGAQTVTYEATLTLKPVEQPPTRPEMEYFRRERKSSRRFETSNQQKQSLENMRRSPYFSMKLLKPITTETTRYYRTMPEIMREREEMKKKGEAEAKPPSREEASEEVDNILSQWFDEDHELDISDHDSLSESEGVTVEVIDAEPPLTKGGLGIDNPLRPSSAPIPESHNWDWRCDGCDKKVSGLNDDLHVLIPNSITTTTNGTNVENARTSISAQIATVLFGIGMDIQASLNETFESSSRYRTQRVSE</sequence>
<dbReference type="EMBL" id="FJOG01000006">
    <property type="protein sequence ID" value="CZR55514.1"/>
    <property type="molecule type" value="Genomic_DNA"/>
</dbReference>
<feature type="region of interest" description="Disordered" evidence="1">
    <location>
        <begin position="258"/>
        <end position="280"/>
    </location>
</feature>
<organism evidence="2 3">
    <name type="scientific">Phialocephala subalpina</name>
    <dbReference type="NCBI Taxonomy" id="576137"/>
    <lineage>
        <taxon>Eukaryota</taxon>
        <taxon>Fungi</taxon>
        <taxon>Dikarya</taxon>
        <taxon>Ascomycota</taxon>
        <taxon>Pezizomycotina</taxon>
        <taxon>Leotiomycetes</taxon>
        <taxon>Helotiales</taxon>
        <taxon>Mollisiaceae</taxon>
        <taxon>Phialocephala</taxon>
        <taxon>Phialocephala fortinii species complex</taxon>
    </lineage>
</organism>
<feature type="region of interest" description="Disordered" evidence="1">
    <location>
        <begin position="202"/>
        <end position="224"/>
    </location>
</feature>